<dbReference type="PANTHER" id="PTHR43682">
    <property type="entry name" value="LACTATE UTILIZATION PROTEIN C"/>
    <property type="match status" value="1"/>
</dbReference>
<dbReference type="Pfam" id="PF02589">
    <property type="entry name" value="LUD_dom"/>
    <property type="match status" value="1"/>
</dbReference>
<comment type="caution">
    <text evidence="3">The sequence shown here is derived from an EMBL/GenBank/DDBJ whole genome shotgun (WGS) entry which is preliminary data.</text>
</comment>
<dbReference type="SUPFAM" id="SSF100950">
    <property type="entry name" value="NagB/RpiA/CoA transferase-like"/>
    <property type="match status" value="1"/>
</dbReference>
<evidence type="ECO:0000259" key="2">
    <source>
        <dbReference type="Pfam" id="PF02589"/>
    </source>
</evidence>
<accession>A0ABQ3AFF4</accession>
<dbReference type="RefSeq" id="WP_190201614.1">
    <property type="nucleotide sequence ID" value="NZ_BMWE01000032.1"/>
</dbReference>
<evidence type="ECO:0000313" key="4">
    <source>
        <dbReference type="Proteomes" id="UP000653308"/>
    </source>
</evidence>
<evidence type="ECO:0000256" key="1">
    <source>
        <dbReference type="SAM" id="MobiDB-lite"/>
    </source>
</evidence>
<sequence>MNARTEVLDRIRRALADVPASERPQDVPVPRRYSHGGAPPTGSAAAVELLAERLAEYGASVHLVSTQDAASRLGRLVAGLGPGPVVVPRGFPPEWRSTLDPDRVLTDVPALPVAELDRAGAVVTTVAAAIATTGTLVLDGGPGQGRRALTLVPDVHVCVVRARQVMASVPEALAALRPARPLTFVSGPSATSDIELDRVEGVHGPRTLAAVVVT</sequence>
<dbReference type="InterPro" id="IPR024185">
    <property type="entry name" value="FTHF_cligase-like_sf"/>
</dbReference>
<protein>
    <recommendedName>
        <fullName evidence="2">LUD domain-containing protein</fullName>
    </recommendedName>
</protein>
<dbReference type="PANTHER" id="PTHR43682:SF1">
    <property type="entry name" value="LACTATE UTILIZATION PROTEIN C"/>
    <property type="match status" value="1"/>
</dbReference>
<proteinExistence type="predicted"/>
<dbReference type="Proteomes" id="UP000653308">
    <property type="component" value="Unassembled WGS sequence"/>
</dbReference>
<dbReference type="InterPro" id="IPR003741">
    <property type="entry name" value="LUD_dom"/>
</dbReference>
<dbReference type="InterPro" id="IPR037171">
    <property type="entry name" value="NagB/RpiA_transferase-like"/>
</dbReference>
<feature type="region of interest" description="Disordered" evidence="1">
    <location>
        <begin position="17"/>
        <end position="42"/>
    </location>
</feature>
<feature type="domain" description="LUD" evidence="2">
    <location>
        <begin position="117"/>
        <end position="213"/>
    </location>
</feature>
<reference evidence="4" key="1">
    <citation type="journal article" date="2019" name="Int. J. Syst. Evol. Microbiol.">
        <title>The Global Catalogue of Microorganisms (GCM) 10K type strain sequencing project: providing services to taxonomists for standard genome sequencing and annotation.</title>
        <authorList>
            <consortium name="The Broad Institute Genomics Platform"/>
            <consortium name="The Broad Institute Genome Sequencing Center for Infectious Disease"/>
            <person name="Wu L."/>
            <person name="Ma J."/>
        </authorList>
    </citation>
    <scope>NUCLEOTIDE SEQUENCE [LARGE SCALE GENOMIC DNA]</scope>
    <source>
        <strain evidence="4">JCM 4957</strain>
    </source>
</reference>
<evidence type="ECO:0000313" key="3">
    <source>
        <dbReference type="EMBL" id="GGY50304.1"/>
    </source>
</evidence>
<keyword evidence="4" id="KW-1185">Reference proteome</keyword>
<organism evidence="3 4">
    <name type="scientific">Streptomyces djakartensis</name>
    <dbReference type="NCBI Taxonomy" id="68193"/>
    <lineage>
        <taxon>Bacteria</taxon>
        <taxon>Bacillati</taxon>
        <taxon>Actinomycetota</taxon>
        <taxon>Actinomycetes</taxon>
        <taxon>Kitasatosporales</taxon>
        <taxon>Streptomycetaceae</taxon>
        <taxon>Streptomyces</taxon>
    </lineage>
</organism>
<gene>
    <name evidence="3" type="ORF">GCM10010384_65530</name>
</gene>
<name>A0ABQ3AFF4_9ACTN</name>
<dbReference type="EMBL" id="BMWE01000032">
    <property type="protein sequence ID" value="GGY50304.1"/>
    <property type="molecule type" value="Genomic_DNA"/>
</dbReference>
<dbReference type="Gene3D" id="3.40.50.10420">
    <property type="entry name" value="NagB/RpiA/CoA transferase-like"/>
    <property type="match status" value="1"/>
</dbReference>